<reference evidence="4 5" key="1">
    <citation type="submission" date="2019-11" db="EMBL/GenBank/DDBJ databases">
        <title>Identification of a novel strain.</title>
        <authorList>
            <person name="Xu Q."/>
            <person name="Wang G."/>
        </authorList>
    </citation>
    <scope>NUCLEOTIDE SEQUENCE [LARGE SCALE GENOMIC DNA]</scope>
    <source>
        <strain evidence="5">xq</strain>
    </source>
</reference>
<dbReference type="Pfam" id="PF04773">
    <property type="entry name" value="FecR"/>
    <property type="match status" value="1"/>
</dbReference>
<gene>
    <name evidence="4" type="ORF">GIW81_17395</name>
</gene>
<feature type="chain" id="PRO_5026052945" evidence="2">
    <location>
        <begin position="30"/>
        <end position="343"/>
    </location>
</feature>
<sequence length="343" mass="36730">MAALQLLAIRAIASAAVTALVLHATPARAGSGDEIGDARTIISIVKADFDKQERELTIGDVVRQDEVIEVSDDGKGEFRLNDDTKLALGPGSRMVLDKFVYDSDKKAGSIVLDLTKGAFRFITGVASKPTYQIRTPNASITVRGTIFDAFVLPDDSAWLLLHEGGIEVTSSKNVCHVLDRPGQLIRIDETGTVSKPVNWKDMPGRDAADFDVAFPFVATTPQIEPLPTTTRDGVIEAAFPESEPKACANTEKPKIQKADDNDDKPKKKSKRQASNDDNYEPPRKVVKRKKYEEPQEDYGEGGARGMDIIIRGGMGGGYRPGGYGGGGRGMGGMGGGSTGYGGK</sequence>
<organism evidence="4 5">
    <name type="scientific">Hyphomicrobium album</name>
    <dbReference type="NCBI Taxonomy" id="2665159"/>
    <lineage>
        <taxon>Bacteria</taxon>
        <taxon>Pseudomonadati</taxon>
        <taxon>Pseudomonadota</taxon>
        <taxon>Alphaproteobacteria</taxon>
        <taxon>Hyphomicrobiales</taxon>
        <taxon>Hyphomicrobiaceae</taxon>
        <taxon>Hyphomicrobium</taxon>
    </lineage>
</organism>
<feature type="compositionally biased region" description="Basic and acidic residues" evidence="1">
    <location>
        <begin position="251"/>
        <end position="265"/>
    </location>
</feature>
<feature type="region of interest" description="Disordered" evidence="1">
    <location>
        <begin position="239"/>
        <end position="305"/>
    </location>
</feature>
<name>A0A6I3KR45_9HYPH</name>
<evidence type="ECO:0000313" key="4">
    <source>
        <dbReference type="EMBL" id="MTD96117.1"/>
    </source>
</evidence>
<feature type="signal peptide" evidence="2">
    <location>
        <begin position="1"/>
        <end position="29"/>
    </location>
</feature>
<dbReference type="InterPro" id="IPR006860">
    <property type="entry name" value="FecR"/>
</dbReference>
<dbReference type="AlphaFoldDB" id="A0A6I3KR45"/>
<dbReference type="Gene3D" id="2.60.120.1440">
    <property type="match status" value="1"/>
</dbReference>
<comment type="caution">
    <text evidence="4">The sequence shown here is derived from an EMBL/GenBank/DDBJ whole genome shotgun (WGS) entry which is preliminary data.</text>
</comment>
<evidence type="ECO:0000256" key="1">
    <source>
        <dbReference type="SAM" id="MobiDB-lite"/>
    </source>
</evidence>
<evidence type="ECO:0000256" key="2">
    <source>
        <dbReference type="SAM" id="SignalP"/>
    </source>
</evidence>
<proteinExistence type="predicted"/>
<feature type="domain" description="FecR protein" evidence="3">
    <location>
        <begin position="67"/>
        <end position="157"/>
    </location>
</feature>
<dbReference type="EMBL" id="WMBQ01000002">
    <property type="protein sequence ID" value="MTD96117.1"/>
    <property type="molecule type" value="Genomic_DNA"/>
</dbReference>
<evidence type="ECO:0000259" key="3">
    <source>
        <dbReference type="Pfam" id="PF04773"/>
    </source>
</evidence>
<protein>
    <submittedName>
        <fullName evidence="4">Iron dicitrate transport regulator FecR</fullName>
    </submittedName>
</protein>
<dbReference type="RefSeq" id="WP_154740578.1">
    <property type="nucleotide sequence ID" value="NZ_WMBQ01000002.1"/>
</dbReference>
<keyword evidence="2" id="KW-0732">Signal</keyword>
<keyword evidence="5" id="KW-1185">Reference proteome</keyword>
<feature type="region of interest" description="Disordered" evidence="1">
    <location>
        <begin position="322"/>
        <end position="343"/>
    </location>
</feature>
<evidence type="ECO:0000313" key="5">
    <source>
        <dbReference type="Proteomes" id="UP000440694"/>
    </source>
</evidence>
<dbReference type="Proteomes" id="UP000440694">
    <property type="component" value="Unassembled WGS sequence"/>
</dbReference>
<accession>A0A6I3KR45</accession>